<evidence type="ECO:0008006" key="6">
    <source>
        <dbReference type="Google" id="ProtNLM"/>
    </source>
</evidence>
<name>A0A345YSN8_9MICO</name>
<dbReference type="RefSeq" id="WP_115414687.1">
    <property type="nucleotide sequence ID" value="NZ_CP031356.1"/>
</dbReference>
<gene>
    <name evidence="2" type="ORF">DWV08_15815</name>
    <name evidence="3" type="ORF">DXU92_10435</name>
</gene>
<keyword evidence="4" id="KW-1185">Reference proteome</keyword>
<feature type="compositionally biased region" description="Basic and acidic residues" evidence="1">
    <location>
        <begin position="225"/>
        <end position="234"/>
    </location>
</feature>
<sequence>MVQIVTLRERLAALPTTVRRRAVATGHRASLVADARAVAPEVPRSAEPAHLERAARRLLRRAAQDEFAREGVARLPLPAEDAGRTDLRRADLPGEASFHAFVEDVLSAVDIAPSPLERDDAVALREARGSADAYGLSPEVASDLASYLLCRAHALQEIEDATGGGPVRGTGLEEYLAAQSVQVREEIRDALVRQVRVPLELRAARERHARLGGGEQAPAEPLPPRGEERRDLGRRARSAVEFAQSEAGRAAFGALRSGAERAYGRYGRDGERRQTPRTPPQD</sequence>
<evidence type="ECO:0000313" key="3">
    <source>
        <dbReference type="EMBL" id="RRR22655.1"/>
    </source>
</evidence>
<evidence type="ECO:0000313" key="4">
    <source>
        <dbReference type="Proteomes" id="UP000254236"/>
    </source>
</evidence>
<evidence type="ECO:0000313" key="5">
    <source>
        <dbReference type="Proteomes" id="UP000282185"/>
    </source>
</evidence>
<dbReference type="Proteomes" id="UP000254236">
    <property type="component" value="Chromosome"/>
</dbReference>
<dbReference type="EMBL" id="CP031356">
    <property type="protein sequence ID" value="AXK46940.1"/>
    <property type="molecule type" value="Genomic_DNA"/>
</dbReference>
<feature type="region of interest" description="Disordered" evidence="1">
    <location>
        <begin position="208"/>
        <end position="282"/>
    </location>
</feature>
<accession>A0A345YSN8</accession>
<feature type="compositionally biased region" description="Basic and acidic residues" evidence="1">
    <location>
        <begin position="258"/>
        <end position="274"/>
    </location>
</feature>
<reference evidence="2 4" key="1">
    <citation type="submission" date="2018-07" db="EMBL/GenBank/DDBJ databases">
        <title>Brachybacterium saurashtrense DSM 23186 genome sequence.</title>
        <authorList>
            <person name="Guo L."/>
        </authorList>
    </citation>
    <scope>NUCLEOTIDE SEQUENCE [LARGE SCALE GENOMIC DNA]</scope>
    <source>
        <strain evidence="2 4">DSM 23186</strain>
    </source>
</reference>
<dbReference type="EMBL" id="QSWH01000004">
    <property type="protein sequence ID" value="RRR22655.1"/>
    <property type="molecule type" value="Genomic_DNA"/>
</dbReference>
<organism evidence="3 5">
    <name type="scientific">Brachybacterium saurashtrense</name>
    <dbReference type="NCBI Taxonomy" id="556288"/>
    <lineage>
        <taxon>Bacteria</taxon>
        <taxon>Bacillati</taxon>
        <taxon>Actinomycetota</taxon>
        <taxon>Actinomycetes</taxon>
        <taxon>Micrococcales</taxon>
        <taxon>Dermabacteraceae</taxon>
        <taxon>Brachybacterium</taxon>
    </lineage>
</organism>
<dbReference type="OrthoDB" id="4791734at2"/>
<evidence type="ECO:0000313" key="2">
    <source>
        <dbReference type="EMBL" id="AXK46940.1"/>
    </source>
</evidence>
<evidence type="ECO:0000256" key="1">
    <source>
        <dbReference type="SAM" id="MobiDB-lite"/>
    </source>
</evidence>
<proteinExistence type="predicted"/>
<reference evidence="3 5" key="2">
    <citation type="submission" date="2018-08" db="EMBL/GenBank/DDBJ databases">
        <title>Brachybacterium saurashtrense DSM 23186.</title>
        <authorList>
            <person name="Li Y."/>
        </authorList>
    </citation>
    <scope>NUCLEOTIDE SEQUENCE [LARGE SCALE GENOMIC DNA]</scope>
    <source>
        <strain evidence="3 5">DSM 23186</strain>
    </source>
</reference>
<dbReference type="AlphaFoldDB" id="A0A345YSN8"/>
<dbReference type="KEGG" id="bsau:DWV08_15815"/>
<dbReference type="Proteomes" id="UP000282185">
    <property type="component" value="Unassembled WGS sequence"/>
</dbReference>
<protein>
    <recommendedName>
        <fullName evidence="6">DUF222 domain-containing protein</fullName>
    </recommendedName>
</protein>